<evidence type="ECO:0000256" key="1">
    <source>
        <dbReference type="SAM" id="Phobius"/>
    </source>
</evidence>
<dbReference type="AlphaFoldDB" id="A0A7C8ZJK7"/>
<name>A0A7C8ZJK7_OPUST</name>
<reference evidence="2" key="1">
    <citation type="journal article" date="2013" name="J. Plant Res.">
        <title>Effect of fungi and light on seed germination of three Opuntia species from semiarid lands of central Mexico.</title>
        <authorList>
            <person name="Delgado-Sanchez P."/>
            <person name="Jimenez-Bremont J.F."/>
            <person name="Guerrero-Gonzalez Mde L."/>
            <person name="Flores J."/>
        </authorList>
    </citation>
    <scope>NUCLEOTIDE SEQUENCE</scope>
    <source>
        <tissue evidence="2">Cladode</tissue>
    </source>
</reference>
<evidence type="ECO:0000313" key="2">
    <source>
        <dbReference type="EMBL" id="MBA4644536.1"/>
    </source>
</evidence>
<keyword evidence="1" id="KW-0472">Membrane</keyword>
<accession>A0A7C8ZJK7</accession>
<dbReference type="EMBL" id="GISG01138676">
    <property type="protein sequence ID" value="MBA4644536.1"/>
    <property type="molecule type" value="Transcribed_RNA"/>
</dbReference>
<sequence>MYRIKISQTPTRKLLCKLPPVLNITGDRKSILAEQAMELPFRHGVVLGLIVLWIVQWHLKETLHLPIPSLVISIHIHACFFPTYSLHHFLLSLMISQEQDGTNL</sequence>
<protein>
    <submittedName>
        <fullName evidence="2">Uncharacterized protein</fullName>
    </submittedName>
</protein>
<feature type="transmembrane region" description="Helical" evidence="1">
    <location>
        <begin position="39"/>
        <end position="59"/>
    </location>
</feature>
<feature type="transmembrane region" description="Helical" evidence="1">
    <location>
        <begin position="65"/>
        <end position="86"/>
    </location>
</feature>
<proteinExistence type="predicted"/>
<keyword evidence="1" id="KW-0812">Transmembrane</keyword>
<keyword evidence="1" id="KW-1133">Transmembrane helix</keyword>
<reference evidence="2" key="2">
    <citation type="submission" date="2020-07" db="EMBL/GenBank/DDBJ databases">
        <authorList>
            <person name="Vera ALvarez R."/>
            <person name="Arias-Moreno D.M."/>
            <person name="Jimenez-Jacinto V."/>
            <person name="Jimenez-Bremont J.F."/>
            <person name="Swaminathan K."/>
            <person name="Moose S.P."/>
            <person name="Guerrero-Gonzalez M.L."/>
            <person name="Marino-Ramirez L."/>
            <person name="Landsman D."/>
            <person name="Rodriguez-Kessler M."/>
            <person name="Delgado-Sanchez P."/>
        </authorList>
    </citation>
    <scope>NUCLEOTIDE SEQUENCE</scope>
    <source>
        <tissue evidence="2">Cladode</tissue>
    </source>
</reference>
<organism evidence="2">
    <name type="scientific">Opuntia streptacantha</name>
    <name type="common">Prickly pear cactus</name>
    <name type="synonym">Opuntia cardona</name>
    <dbReference type="NCBI Taxonomy" id="393608"/>
    <lineage>
        <taxon>Eukaryota</taxon>
        <taxon>Viridiplantae</taxon>
        <taxon>Streptophyta</taxon>
        <taxon>Embryophyta</taxon>
        <taxon>Tracheophyta</taxon>
        <taxon>Spermatophyta</taxon>
        <taxon>Magnoliopsida</taxon>
        <taxon>eudicotyledons</taxon>
        <taxon>Gunneridae</taxon>
        <taxon>Pentapetalae</taxon>
        <taxon>Caryophyllales</taxon>
        <taxon>Cactineae</taxon>
        <taxon>Cactaceae</taxon>
        <taxon>Opuntioideae</taxon>
        <taxon>Opuntia</taxon>
    </lineage>
</organism>